<evidence type="ECO:0000313" key="1">
    <source>
        <dbReference type="EMBL" id="CAD7410685.1"/>
    </source>
</evidence>
<name>A0A7R9D9S9_TIMPO</name>
<dbReference type="AlphaFoldDB" id="A0A7R9D9S9"/>
<reference evidence="1" key="1">
    <citation type="submission" date="2020-11" db="EMBL/GenBank/DDBJ databases">
        <authorList>
            <person name="Tran Van P."/>
        </authorList>
    </citation>
    <scope>NUCLEOTIDE SEQUENCE</scope>
</reference>
<organism evidence="1">
    <name type="scientific">Timema poppense</name>
    <name type="common">Walking stick</name>
    <dbReference type="NCBI Taxonomy" id="170557"/>
    <lineage>
        <taxon>Eukaryota</taxon>
        <taxon>Metazoa</taxon>
        <taxon>Ecdysozoa</taxon>
        <taxon>Arthropoda</taxon>
        <taxon>Hexapoda</taxon>
        <taxon>Insecta</taxon>
        <taxon>Pterygota</taxon>
        <taxon>Neoptera</taxon>
        <taxon>Polyneoptera</taxon>
        <taxon>Phasmatodea</taxon>
        <taxon>Timematodea</taxon>
        <taxon>Timematoidea</taxon>
        <taxon>Timematidae</taxon>
        <taxon>Timema</taxon>
    </lineage>
</organism>
<sequence length="380" mass="42269">MYLYVRESLWAGQSLTLESIYEHKYPKCPLVEKLLESKGFAVVDIDHGSKLDDVRFIPRVLRQMGREGGNSRFPGLPVSACELLRHQKAILIYTFGECVKALGSSVHMFTIYDTLKMYPSAVSCQSAPKKPRGYCIKKEMRMTYGCDRTTNLPNSPPRDTARFRERKLYPQVARPIPDTPGFDLPQCAALPFPPPPVHSLPLPPPATGTFPAAFLLAASQSSFITCSLLHTKLARPPGIGDVPPPSPSFLRNYWLATTWLTPLSFTTVIEYVKLDQEIISSAVESISDVISNGASGGSAKQKIFVNKQFWSVLDPSSKSALFPLWSSLYKRAIVEPIKAECVARTSKMCYFSRNISGAETRLDVKRQGKPATCEQIELML</sequence>
<proteinExistence type="predicted"/>
<gene>
    <name evidence="1" type="ORF">TPSB3V08_LOCUS7492</name>
</gene>
<dbReference type="EMBL" id="OD004915">
    <property type="protein sequence ID" value="CAD7410685.1"/>
    <property type="molecule type" value="Genomic_DNA"/>
</dbReference>
<accession>A0A7R9D9S9</accession>
<protein>
    <submittedName>
        <fullName evidence="1">Uncharacterized protein</fullName>
    </submittedName>
</protein>